<evidence type="ECO:0000313" key="2">
    <source>
        <dbReference type="Proteomes" id="UP000245626"/>
    </source>
</evidence>
<name>A0ACD0NSL4_9BASI</name>
<accession>A0ACD0NSL4</accession>
<gene>
    <name evidence="1" type="ORF">IE53DRAFT_389005</name>
</gene>
<reference evidence="1 2" key="1">
    <citation type="journal article" date="2018" name="Mol. Biol. Evol.">
        <title>Broad Genomic Sampling Reveals a Smut Pathogenic Ancestry of the Fungal Clade Ustilaginomycotina.</title>
        <authorList>
            <person name="Kijpornyongpan T."/>
            <person name="Mondo S.J."/>
            <person name="Barry K."/>
            <person name="Sandor L."/>
            <person name="Lee J."/>
            <person name="Lipzen A."/>
            <person name="Pangilinan J."/>
            <person name="LaButti K."/>
            <person name="Hainaut M."/>
            <person name="Henrissat B."/>
            <person name="Grigoriev I.V."/>
            <person name="Spatafora J.W."/>
            <person name="Aime M.C."/>
        </authorList>
    </citation>
    <scope>NUCLEOTIDE SEQUENCE [LARGE SCALE GENOMIC DNA]</scope>
    <source>
        <strain evidence="1 2">SA 807</strain>
    </source>
</reference>
<organism evidence="1 2">
    <name type="scientific">Violaceomyces palustris</name>
    <dbReference type="NCBI Taxonomy" id="1673888"/>
    <lineage>
        <taxon>Eukaryota</taxon>
        <taxon>Fungi</taxon>
        <taxon>Dikarya</taxon>
        <taxon>Basidiomycota</taxon>
        <taxon>Ustilaginomycotina</taxon>
        <taxon>Ustilaginomycetes</taxon>
        <taxon>Violaceomycetales</taxon>
        <taxon>Violaceomycetaceae</taxon>
        <taxon>Violaceomyces</taxon>
    </lineage>
</organism>
<dbReference type="EMBL" id="KZ820143">
    <property type="protein sequence ID" value="PWN48785.1"/>
    <property type="molecule type" value="Genomic_DNA"/>
</dbReference>
<protein>
    <submittedName>
        <fullName evidence="1">Periodic tryptophan protein PWP2</fullName>
    </submittedName>
</protein>
<evidence type="ECO:0000313" key="1">
    <source>
        <dbReference type="EMBL" id="PWN48785.1"/>
    </source>
</evidence>
<dbReference type="Proteomes" id="UP000245626">
    <property type="component" value="Unassembled WGS sequence"/>
</dbReference>
<proteinExistence type="predicted"/>
<sequence>MKSSFNFSNLCGTVYQHGNVLFSPDGDSLYSPVGNRLSIFNLVRNSSTTLPFETRKPIARIALSPANKHIVLVADESGRALLVNANRRVVLAHMNFKEPVRDAQFSNDGRFLAVTHGSQIQVWRTPSHLVREFAPFVLHRTYTGHFDDVLSIRWTKDSRFFITTSKDMTARLYSLDPVEGFRPKTFTGHRDSVISAFFSKDEKTIYTVSRDGACFTWRAKISDDEDSDMDEDKDDGAQGVAKDGAIMNKPGSSSKGPDNTVGLTRWGVSERHYFMQPDTKLVCAAFHPQTSLLVVGFTSGVFGLWEMPAFNCVHTLSISQEKITSVAVNATGEWLAFGAQKLGQLLVWEWASESYILKQQGHFYDMNTVAYASDGQVAATGGDDAKIKLWNTSSGFCTATFSEHSASISCIEFAKQGQVLFSASLDGTVRAYDLVRYRNFRTLTSPTPVQFVSLAVDPSGEVVCAGSADSFDIYMWSVQTGKLLDILSGHEGPVAGLSFSPSGNGMLASVSWDRTVRLWEVFKKSQSIETFQLNGDGLAIAFSPDGNEVCAASLDGRLSFWDARTGNQTAVLECRRDIAAGRKIDDKIERRNQSGGACFTSICYSADGACILAGGNANFVCLYDVRERVLLKRWEISKNLALDGTQDRLDGRRVTEGGPIDLIDDFSDENDLTVAERQDQSLPGAQRGDLSKRSTRPISRSKCVRFAPTGRAWAAASTSGLLIYSLDEQAGFDPMDLDIDLTPEAVREASQHGESLLALVGACRLGEKPILAEVYERTPVGDIALVAQQLPLVHLGTVLRLIADRMQPSSGSPHVEFHLRWIAALFKAHGREIRAKATTELAPTLRAVQVGLNELRANVKKVTDENLYAMLYIWSSIQERAGSAKEKEVNDTTAMELDETM</sequence>
<keyword evidence="2" id="KW-1185">Reference proteome</keyword>